<accession>A0A0G0G9E2</accession>
<dbReference type="GO" id="GO:0006281">
    <property type="term" value="P:DNA repair"/>
    <property type="evidence" value="ECO:0007669"/>
    <property type="project" value="InterPro"/>
</dbReference>
<dbReference type="Proteomes" id="UP000034044">
    <property type="component" value="Unassembled WGS sequence"/>
</dbReference>
<dbReference type="SUPFAM" id="SSF48150">
    <property type="entry name" value="DNA-glycosylase"/>
    <property type="match status" value="1"/>
</dbReference>
<evidence type="ECO:0000313" key="2">
    <source>
        <dbReference type="Proteomes" id="UP000034044"/>
    </source>
</evidence>
<dbReference type="AlphaFoldDB" id="A0A0G0G9E2"/>
<proteinExistence type="predicted"/>
<dbReference type="GO" id="GO:0003824">
    <property type="term" value="F:catalytic activity"/>
    <property type="evidence" value="ECO:0007669"/>
    <property type="project" value="InterPro"/>
</dbReference>
<reference evidence="1 2" key="1">
    <citation type="journal article" date="2015" name="Nature">
        <title>rRNA introns, odd ribosomes, and small enigmatic genomes across a large radiation of phyla.</title>
        <authorList>
            <person name="Brown C.T."/>
            <person name="Hug L.A."/>
            <person name="Thomas B.C."/>
            <person name="Sharon I."/>
            <person name="Castelle C.J."/>
            <person name="Singh A."/>
            <person name="Wilkins M.J."/>
            <person name="Williams K.H."/>
            <person name="Banfield J.F."/>
        </authorList>
    </citation>
    <scope>NUCLEOTIDE SEQUENCE [LARGE SCALE GENOMIC DNA]</scope>
</reference>
<dbReference type="InterPro" id="IPR011257">
    <property type="entry name" value="DNA_glycosylase"/>
</dbReference>
<gene>
    <name evidence="1" type="ORF">US36_C0007G0008</name>
</gene>
<evidence type="ECO:0000313" key="1">
    <source>
        <dbReference type="EMBL" id="KKQ22675.1"/>
    </source>
</evidence>
<sequence length="303" mass="35068">MFDFNKKRGKKLLISIYEAYVNEEKLFQYRHSTNGSAPQNQYIPKGVKRGSSLHAVFLFFAVLLTYRSQSKVWFRQCKELYEKRPFLFGPDIKNIPLEKVQKHLRESGFIYHQAGGYRWKRSGEGLLKEFGGNPLAIFNSGSIRSIENVLKKVKEGANNLLPGYGPKLLSLLAMLYEEIGAIEHVKGSFPCDVHIQNQCLSLGIVKPNKEIFKNTSFAEFLRKEISELCYSNSIETTLDLSHAMWILGSELCIYCRKKPRLAEYLCPVFGDCNGRIKTELYYKKGRWNLEEKKEILPLFRRKT</sequence>
<dbReference type="EMBL" id="LBSR01000007">
    <property type="protein sequence ID" value="KKQ22675.1"/>
    <property type="molecule type" value="Genomic_DNA"/>
</dbReference>
<protein>
    <submittedName>
        <fullName evidence="1">Uncharacterized protein</fullName>
    </submittedName>
</protein>
<comment type="caution">
    <text evidence="1">The sequence shown here is derived from an EMBL/GenBank/DDBJ whole genome shotgun (WGS) entry which is preliminary data.</text>
</comment>
<name>A0A0G0G9E2_9BACT</name>
<organism evidence="1 2">
    <name type="scientific">Candidatus Wolfebacteria bacterium GW2011_GWC1_37_10</name>
    <dbReference type="NCBI Taxonomy" id="1619010"/>
    <lineage>
        <taxon>Bacteria</taxon>
        <taxon>Candidatus Wolfeibacteriota</taxon>
    </lineage>
</organism>